<evidence type="ECO:0000256" key="1">
    <source>
        <dbReference type="ARBA" id="ARBA00004571"/>
    </source>
</evidence>
<dbReference type="InterPro" id="IPR003715">
    <property type="entry name" value="Poly_export_N"/>
</dbReference>
<evidence type="ECO:0000256" key="4">
    <source>
        <dbReference type="ARBA" id="ARBA00022452"/>
    </source>
</evidence>
<dbReference type="EMBL" id="CP121194">
    <property type="protein sequence ID" value="XBH09027.1"/>
    <property type="molecule type" value="Genomic_DNA"/>
</dbReference>
<keyword evidence="3" id="KW-0813">Transport</keyword>
<keyword evidence="12" id="KW-0564">Palmitate</keyword>
<dbReference type="GO" id="GO:0046930">
    <property type="term" value="C:pore complex"/>
    <property type="evidence" value="ECO:0007669"/>
    <property type="project" value="UniProtKB-KW"/>
</dbReference>
<keyword evidence="4" id="KW-1134">Transmembrane beta strand</keyword>
<feature type="signal peptide" evidence="15">
    <location>
        <begin position="1"/>
        <end position="25"/>
    </location>
</feature>
<name>A0AAU7CV73_9BACT</name>
<sequence>MFSKSSIRPFTILAGFVLCVPGSSAQIVARAQPVSSRAEVSVPSGPVGVTPLPITAGSSQYALGAADIIHVSVWKSPDLSQTVTVGPDGFVSLPLLGDVHVAGLTTNQLAQNLSSKLSAYVVSAQVTVSVVEIRSRLVFVTGQVGKPGAYSLIAPITVLQLIAQAGGLTTFANRKSILILRTVNSKIQRLRFNYTSALSGDMKQNINLQPGDTVVIP</sequence>
<dbReference type="RefSeq" id="WP_348266536.1">
    <property type="nucleotide sequence ID" value="NZ_CP121194.1"/>
</dbReference>
<evidence type="ECO:0000256" key="12">
    <source>
        <dbReference type="ARBA" id="ARBA00023139"/>
    </source>
</evidence>
<comment type="subcellular location">
    <subcellularLocation>
        <location evidence="1">Cell outer membrane</location>
        <topology evidence="1">Multi-pass membrane protein</topology>
    </subcellularLocation>
</comment>
<proteinExistence type="inferred from homology"/>
<evidence type="ECO:0000256" key="15">
    <source>
        <dbReference type="SAM" id="SignalP"/>
    </source>
</evidence>
<dbReference type="InterPro" id="IPR049712">
    <property type="entry name" value="Poly_export"/>
</dbReference>
<feature type="domain" description="Polysaccharide export protein N-terminal" evidence="16">
    <location>
        <begin position="58"/>
        <end position="130"/>
    </location>
</feature>
<dbReference type="PANTHER" id="PTHR33619:SF3">
    <property type="entry name" value="POLYSACCHARIDE EXPORT PROTEIN GFCE-RELATED"/>
    <property type="match status" value="1"/>
</dbReference>
<gene>
    <name evidence="18" type="ORF">P4G45_11050</name>
    <name evidence="19" type="ORF">P8936_10995</name>
</gene>
<dbReference type="GO" id="GO:0015159">
    <property type="term" value="F:polysaccharide transmembrane transporter activity"/>
    <property type="evidence" value="ECO:0007669"/>
    <property type="project" value="InterPro"/>
</dbReference>
<reference evidence="18" key="1">
    <citation type="submission" date="2023-03" db="EMBL/GenBank/DDBJ databases">
        <title>Edaphobacter sp.</title>
        <authorList>
            <person name="Huber K.J."/>
            <person name="Papendorf J."/>
            <person name="Pilke C."/>
            <person name="Bunk B."/>
            <person name="Sproeer C."/>
            <person name="Pester M."/>
        </authorList>
    </citation>
    <scope>NUCLEOTIDE SEQUENCE</scope>
    <source>
        <strain evidence="18">DSM 109919</strain>
        <strain evidence="19">DSM 109920</strain>
    </source>
</reference>
<evidence type="ECO:0000259" key="16">
    <source>
        <dbReference type="Pfam" id="PF02563"/>
    </source>
</evidence>
<feature type="chain" id="PRO_5043288405" evidence="15">
    <location>
        <begin position="26"/>
        <end position="217"/>
    </location>
</feature>
<keyword evidence="7 15" id="KW-0732">Signal</keyword>
<dbReference type="InterPro" id="IPR054765">
    <property type="entry name" value="SLBB_dom"/>
</dbReference>
<dbReference type="AlphaFoldDB" id="A0AAU7CV73"/>
<keyword evidence="13" id="KW-0998">Cell outer membrane</keyword>
<evidence type="ECO:0000256" key="5">
    <source>
        <dbReference type="ARBA" id="ARBA00022597"/>
    </source>
</evidence>
<evidence type="ECO:0000256" key="13">
    <source>
        <dbReference type="ARBA" id="ARBA00023237"/>
    </source>
</evidence>
<evidence type="ECO:0000256" key="10">
    <source>
        <dbReference type="ARBA" id="ARBA00023114"/>
    </source>
</evidence>
<protein>
    <submittedName>
        <fullName evidence="18">Polysaccharide biosynthesis/export family protein</fullName>
    </submittedName>
</protein>
<dbReference type="GO" id="GO:0015288">
    <property type="term" value="F:porin activity"/>
    <property type="evidence" value="ECO:0007669"/>
    <property type="project" value="UniProtKB-KW"/>
</dbReference>
<dbReference type="KEGG" id="epl:P4G45_11050"/>
<evidence type="ECO:0000256" key="7">
    <source>
        <dbReference type="ARBA" id="ARBA00022729"/>
    </source>
</evidence>
<dbReference type="Gene3D" id="3.10.560.10">
    <property type="entry name" value="Outer membrane lipoprotein wza domain like"/>
    <property type="match status" value="1"/>
</dbReference>
<dbReference type="Pfam" id="PF22461">
    <property type="entry name" value="SLBB_2"/>
    <property type="match status" value="1"/>
</dbReference>
<accession>A0AAU7CV73</accession>
<keyword evidence="5" id="KW-0762">Sugar transport</keyword>
<keyword evidence="8" id="KW-0625">Polysaccharide transport</keyword>
<evidence type="ECO:0000256" key="9">
    <source>
        <dbReference type="ARBA" id="ARBA00023065"/>
    </source>
</evidence>
<evidence type="ECO:0000313" key="18">
    <source>
        <dbReference type="EMBL" id="XBH09027.1"/>
    </source>
</evidence>
<organism evidence="18">
    <name type="scientific">Edaphobacter paludis</name>
    <dbReference type="NCBI Taxonomy" id="3035702"/>
    <lineage>
        <taxon>Bacteria</taxon>
        <taxon>Pseudomonadati</taxon>
        <taxon>Acidobacteriota</taxon>
        <taxon>Terriglobia</taxon>
        <taxon>Terriglobales</taxon>
        <taxon>Acidobacteriaceae</taxon>
        <taxon>Edaphobacter</taxon>
    </lineage>
</organism>
<accession>A0AAU7D485</accession>
<keyword evidence="6" id="KW-0812">Transmembrane</keyword>
<keyword evidence="14" id="KW-0449">Lipoprotein</keyword>
<dbReference type="EMBL" id="CP121195">
    <property type="protein sequence ID" value="XBH12231.1"/>
    <property type="molecule type" value="Genomic_DNA"/>
</dbReference>
<feature type="domain" description="SLBB" evidence="17">
    <location>
        <begin position="137"/>
        <end position="216"/>
    </location>
</feature>
<dbReference type="GO" id="GO:0009279">
    <property type="term" value="C:cell outer membrane"/>
    <property type="evidence" value="ECO:0007669"/>
    <property type="project" value="UniProtKB-SubCell"/>
</dbReference>
<evidence type="ECO:0000256" key="2">
    <source>
        <dbReference type="ARBA" id="ARBA00009450"/>
    </source>
</evidence>
<keyword evidence="9" id="KW-0406">Ion transport</keyword>
<evidence type="ECO:0000256" key="8">
    <source>
        <dbReference type="ARBA" id="ARBA00023047"/>
    </source>
</evidence>
<evidence type="ECO:0000256" key="3">
    <source>
        <dbReference type="ARBA" id="ARBA00022448"/>
    </source>
</evidence>
<evidence type="ECO:0000256" key="14">
    <source>
        <dbReference type="ARBA" id="ARBA00023288"/>
    </source>
</evidence>
<evidence type="ECO:0000259" key="17">
    <source>
        <dbReference type="Pfam" id="PF22461"/>
    </source>
</evidence>
<comment type="similarity">
    <text evidence="2">Belongs to the BexD/CtrA/VexA family.</text>
</comment>
<dbReference type="GO" id="GO:0006811">
    <property type="term" value="P:monoatomic ion transport"/>
    <property type="evidence" value="ECO:0007669"/>
    <property type="project" value="UniProtKB-KW"/>
</dbReference>
<evidence type="ECO:0000313" key="19">
    <source>
        <dbReference type="EMBL" id="XBH12231.1"/>
    </source>
</evidence>
<dbReference type="PANTHER" id="PTHR33619">
    <property type="entry name" value="POLYSACCHARIDE EXPORT PROTEIN GFCE-RELATED"/>
    <property type="match status" value="1"/>
</dbReference>
<evidence type="ECO:0000256" key="11">
    <source>
        <dbReference type="ARBA" id="ARBA00023136"/>
    </source>
</evidence>
<dbReference type="Pfam" id="PF02563">
    <property type="entry name" value="Poly_export"/>
    <property type="match status" value="1"/>
</dbReference>
<keyword evidence="11" id="KW-0472">Membrane</keyword>
<keyword evidence="10" id="KW-0626">Porin</keyword>
<evidence type="ECO:0000256" key="6">
    <source>
        <dbReference type="ARBA" id="ARBA00022692"/>
    </source>
</evidence>